<dbReference type="STRING" id="869209.Tresu_1814"/>
<name>F2NVX8_TRES6</name>
<dbReference type="Pfam" id="PF01551">
    <property type="entry name" value="Peptidase_M23"/>
    <property type="match status" value="1"/>
</dbReference>
<dbReference type="OrthoDB" id="305469at2"/>
<evidence type="ECO:0000259" key="1">
    <source>
        <dbReference type="Pfam" id="PF01476"/>
    </source>
</evidence>
<dbReference type="PANTHER" id="PTHR21666">
    <property type="entry name" value="PEPTIDASE-RELATED"/>
    <property type="match status" value="1"/>
</dbReference>
<dbReference type="InterPro" id="IPR011055">
    <property type="entry name" value="Dup_hybrid_motif"/>
</dbReference>
<accession>F2NVX8</accession>
<dbReference type="InterPro" id="IPR050570">
    <property type="entry name" value="Cell_wall_metabolism_enzyme"/>
</dbReference>
<proteinExistence type="predicted"/>
<dbReference type="eggNOG" id="COG0739">
    <property type="taxonomic scope" value="Bacteria"/>
</dbReference>
<keyword evidence="4" id="KW-1185">Reference proteome</keyword>
<dbReference type="EMBL" id="CP002631">
    <property type="protein sequence ID" value="AEB14705.1"/>
    <property type="molecule type" value="Genomic_DNA"/>
</dbReference>
<dbReference type="Gene3D" id="2.70.70.10">
    <property type="entry name" value="Glucose Permease (Domain IIA)"/>
    <property type="match status" value="1"/>
</dbReference>
<feature type="domain" description="LysM" evidence="1">
    <location>
        <begin position="63"/>
        <end position="106"/>
    </location>
</feature>
<evidence type="ECO:0000259" key="2">
    <source>
        <dbReference type="Pfam" id="PF01551"/>
    </source>
</evidence>
<protein>
    <submittedName>
        <fullName evidence="3">Peptidase M23</fullName>
    </submittedName>
</protein>
<dbReference type="HOGENOM" id="CLU_029425_7_2_12"/>
<sequence length="291" mass="32550">MKQKLFLIVGTFFSLFCVWSQSFPQIPSLESRDFLFSQYQQEVQQCQKDFFKSNTSVQAFYSYKAKKGDTIFTMAARCSIWQETLSTANSIENSSELLEGKTIILPSANGIFIPEFPATSIEFLLANEHKEKIMQGKFEQYKINGRIFYFIPGERFSPAERAYFLNPGMSMPLEKSILTSDYGKRQSPITGRWQFHKGIDLAAPTGTSVFACKTGIVKSVERGNKIYGNHIVISHAGGMESSYAHLSEILVEEGEAVATGQKIGKVGTTGLSTGPHLHFEIKQNGSSLYPR</sequence>
<dbReference type="PANTHER" id="PTHR21666:SF270">
    <property type="entry name" value="MUREIN HYDROLASE ACTIVATOR ENVC"/>
    <property type="match status" value="1"/>
</dbReference>
<dbReference type="KEGG" id="tsu:Tresu_1814"/>
<dbReference type="GO" id="GO:0004222">
    <property type="term" value="F:metalloendopeptidase activity"/>
    <property type="evidence" value="ECO:0007669"/>
    <property type="project" value="TreeGrafter"/>
</dbReference>
<dbReference type="GeneID" id="302998955"/>
<dbReference type="InterPro" id="IPR016047">
    <property type="entry name" value="M23ase_b-sheet_dom"/>
</dbReference>
<reference evidence="3 4" key="1">
    <citation type="journal article" date="2011" name="Stand. Genomic Sci.">
        <title>Complete genome sequence of Treponema succinifaciens type strain (6091).</title>
        <authorList>
            <person name="Han C."/>
            <person name="Gronow S."/>
            <person name="Teshima H."/>
            <person name="Lapidus A."/>
            <person name="Nolan M."/>
            <person name="Lucas S."/>
            <person name="Hammon N."/>
            <person name="Deshpande S."/>
            <person name="Cheng J.F."/>
            <person name="Zeytun A."/>
            <person name="Tapia R."/>
            <person name="Goodwin L."/>
            <person name="Pitluck S."/>
            <person name="Liolios K."/>
            <person name="Pagani I."/>
            <person name="Ivanova N."/>
            <person name="Mavromatis K."/>
            <person name="Mikhailova N."/>
            <person name="Huntemann M."/>
            <person name="Pati A."/>
            <person name="Chen A."/>
            <person name="Palaniappan K."/>
            <person name="Land M."/>
            <person name="Hauser L."/>
            <person name="Brambilla E.M."/>
            <person name="Rohde M."/>
            <person name="Goker M."/>
            <person name="Woyke T."/>
            <person name="Bristow J."/>
            <person name="Eisen J.A."/>
            <person name="Markowitz V."/>
            <person name="Hugenholtz P."/>
            <person name="Kyrpides N.C."/>
            <person name="Klenk H.P."/>
            <person name="Detter J.C."/>
        </authorList>
    </citation>
    <scope>NUCLEOTIDE SEQUENCE [LARGE SCALE GENOMIC DNA]</scope>
    <source>
        <strain evidence="4">ATCC 33096 / DSM 2489 / 6091</strain>
    </source>
</reference>
<evidence type="ECO:0000313" key="4">
    <source>
        <dbReference type="Proteomes" id="UP000006852"/>
    </source>
</evidence>
<dbReference type="Pfam" id="PF01476">
    <property type="entry name" value="LysM"/>
    <property type="match status" value="1"/>
</dbReference>
<dbReference type="AlphaFoldDB" id="F2NVX8"/>
<dbReference type="RefSeq" id="WP_013701986.1">
    <property type="nucleotide sequence ID" value="NC_015385.1"/>
</dbReference>
<dbReference type="CDD" id="cd12797">
    <property type="entry name" value="M23_peptidase"/>
    <property type="match status" value="1"/>
</dbReference>
<gene>
    <name evidence="3" type="ordered locus">Tresu_1814</name>
</gene>
<dbReference type="SUPFAM" id="SSF51261">
    <property type="entry name" value="Duplicated hybrid motif"/>
    <property type="match status" value="1"/>
</dbReference>
<feature type="domain" description="M23ase beta-sheet core" evidence="2">
    <location>
        <begin position="194"/>
        <end position="290"/>
    </location>
</feature>
<dbReference type="Proteomes" id="UP000006852">
    <property type="component" value="Chromosome"/>
</dbReference>
<dbReference type="InterPro" id="IPR036779">
    <property type="entry name" value="LysM_dom_sf"/>
</dbReference>
<organism evidence="3 4">
    <name type="scientific">Treponema succinifaciens (strain ATCC 33096 / DSM 2489 / 6091)</name>
    <dbReference type="NCBI Taxonomy" id="869209"/>
    <lineage>
        <taxon>Bacteria</taxon>
        <taxon>Pseudomonadati</taxon>
        <taxon>Spirochaetota</taxon>
        <taxon>Spirochaetia</taxon>
        <taxon>Spirochaetales</taxon>
        <taxon>Treponemataceae</taxon>
        <taxon>Treponema</taxon>
    </lineage>
</organism>
<reference evidence="4" key="2">
    <citation type="submission" date="2011-04" db="EMBL/GenBank/DDBJ databases">
        <title>The complete genome of chromosome of Treponema succinifaciens DSM 2489.</title>
        <authorList>
            <person name="Lucas S."/>
            <person name="Copeland A."/>
            <person name="Lapidus A."/>
            <person name="Bruce D."/>
            <person name="Goodwin L."/>
            <person name="Pitluck S."/>
            <person name="Peters L."/>
            <person name="Kyrpides N."/>
            <person name="Mavromatis K."/>
            <person name="Ivanova N."/>
            <person name="Ovchinnikova G."/>
            <person name="Teshima H."/>
            <person name="Detter J.C."/>
            <person name="Tapia R."/>
            <person name="Han C."/>
            <person name="Land M."/>
            <person name="Hauser L."/>
            <person name="Markowitz V."/>
            <person name="Cheng J.-F."/>
            <person name="Hugenholtz P."/>
            <person name="Woyke T."/>
            <person name="Wu D."/>
            <person name="Gronow S."/>
            <person name="Wellnitz S."/>
            <person name="Brambilla E."/>
            <person name="Klenk H.-P."/>
            <person name="Eisen J.A."/>
        </authorList>
    </citation>
    <scope>NUCLEOTIDE SEQUENCE [LARGE SCALE GENOMIC DNA]</scope>
    <source>
        <strain evidence="4">ATCC 33096 / DSM 2489 / 6091</strain>
    </source>
</reference>
<dbReference type="Gene3D" id="3.10.350.10">
    <property type="entry name" value="LysM domain"/>
    <property type="match status" value="1"/>
</dbReference>
<evidence type="ECO:0000313" key="3">
    <source>
        <dbReference type="EMBL" id="AEB14705.1"/>
    </source>
</evidence>
<dbReference type="InterPro" id="IPR018392">
    <property type="entry name" value="LysM"/>
</dbReference>